<dbReference type="InterPro" id="IPR036034">
    <property type="entry name" value="PDZ_sf"/>
</dbReference>
<comment type="caution">
    <text evidence="2">The sequence shown here is derived from an EMBL/GenBank/DDBJ whole genome shotgun (WGS) entry which is preliminary data.</text>
</comment>
<gene>
    <name evidence="2" type="ORF">DYB32_002494</name>
</gene>
<evidence type="ECO:0000259" key="1">
    <source>
        <dbReference type="PROSITE" id="PS50106"/>
    </source>
</evidence>
<accession>A0A3R6VQD3</accession>
<reference evidence="2 3" key="1">
    <citation type="submission" date="2018-08" db="EMBL/GenBank/DDBJ databases">
        <title>Aphanomyces genome sequencing and annotation.</title>
        <authorList>
            <person name="Minardi D."/>
            <person name="Oidtmann B."/>
            <person name="Van Der Giezen M."/>
            <person name="Studholme D.J."/>
        </authorList>
    </citation>
    <scope>NUCLEOTIDE SEQUENCE [LARGE SCALE GENOMIC DNA]</scope>
    <source>
        <strain evidence="2 3">NJM0002</strain>
    </source>
</reference>
<dbReference type="Proteomes" id="UP000285060">
    <property type="component" value="Unassembled WGS sequence"/>
</dbReference>
<organism evidence="2 3">
    <name type="scientific">Aphanomyces invadans</name>
    <dbReference type="NCBI Taxonomy" id="157072"/>
    <lineage>
        <taxon>Eukaryota</taxon>
        <taxon>Sar</taxon>
        <taxon>Stramenopiles</taxon>
        <taxon>Oomycota</taxon>
        <taxon>Saprolegniomycetes</taxon>
        <taxon>Saprolegniales</taxon>
        <taxon>Verrucalvaceae</taxon>
        <taxon>Aphanomyces</taxon>
    </lineage>
</organism>
<name>A0A3R6VQD3_9STRA</name>
<proteinExistence type="predicted"/>
<protein>
    <recommendedName>
        <fullName evidence="1">PDZ domain-containing protein</fullName>
    </recommendedName>
</protein>
<dbReference type="Gene3D" id="2.30.42.10">
    <property type="match status" value="1"/>
</dbReference>
<feature type="domain" description="PDZ" evidence="1">
    <location>
        <begin position="338"/>
        <end position="412"/>
    </location>
</feature>
<dbReference type="AlphaFoldDB" id="A0A3R6VQD3"/>
<evidence type="ECO:0000313" key="3">
    <source>
        <dbReference type="Proteomes" id="UP000285060"/>
    </source>
</evidence>
<dbReference type="PROSITE" id="PS50106">
    <property type="entry name" value="PDZ"/>
    <property type="match status" value="1"/>
</dbReference>
<dbReference type="SUPFAM" id="SSF50156">
    <property type="entry name" value="PDZ domain-like"/>
    <property type="match status" value="2"/>
</dbReference>
<dbReference type="EMBL" id="QUSY01000131">
    <property type="protein sequence ID" value="RHY32511.1"/>
    <property type="molecule type" value="Genomic_DNA"/>
</dbReference>
<sequence>MDLCNKSIQFTYRLGLRLPDKPPIVFYCRCDGRRYIHVFTMPPPSPTYTVHWESDHLGVWLQEDPTSGAAVISKLVRPLPPHFAQLDASEGSVGDVLYSVEAEQRSGPIPYNDAIAILQHPKLPLYLVFRNRRNDTPMYVAPPLATARRYSFEWTVDMKPLGISFAKDPITLVTNVSNINEAVLPPALKNCHPRVGDIVVSIGDTVVTEMKFHDVLAMLGHVEKPIVLAFEQAQLNTASIDGGYDIKYHGERLGLVFEKHGDSDRPVVTKTTGAQPMAQVGDELVAIDGVDTKSLGFDQAMAKLHHVDGTLRLSFTVAPRPPSVVDDRGEYDVHYLGGRLGLVLVEGRTKSSHPLIDQVTDASTSVGLELASKGDILLSVGGVDTATLGFAKTVAMIKQVNSLVVLRFQKAGSVRTETTAAGLLLTMVEALFI</sequence>
<evidence type="ECO:0000313" key="2">
    <source>
        <dbReference type="EMBL" id="RHY32511.1"/>
    </source>
</evidence>
<dbReference type="InterPro" id="IPR001478">
    <property type="entry name" value="PDZ"/>
</dbReference>
<keyword evidence="3" id="KW-1185">Reference proteome</keyword>